<comment type="caution">
    <text evidence="2">The sequence shown here is derived from an EMBL/GenBank/DDBJ whole genome shotgun (WGS) entry which is preliminary data.</text>
</comment>
<dbReference type="Proteomes" id="UP000435112">
    <property type="component" value="Unassembled WGS sequence"/>
</dbReference>
<keyword evidence="6" id="KW-1185">Reference proteome</keyword>
<organism evidence="2 7">
    <name type="scientific">Phytophthora rubi</name>
    <dbReference type="NCBI Taxonomy" id="129364"/>
    <lineage>
        <taxon>Eukaryota</taxon>
        <taxon>Sar</taxon>
        <taxon>Stramenopiles</taxon>
        <taxon>Oomycota</taxon>
        <taxon>Peronosporomycetes</taxon>
        <taxon>Peronosporales</taxon>
        <taxon>Peronosporaceae</taxon>
        <taxon>Phytophthora</taxon>
    </lineage>
</organism>
<accession>A0A6A3N024</accession>
<dbReference type="Proteomes" id="UP000429607">
    <property type="component" value="Unassembled WGS sequence"/>
</dbReference>
<dbReference type="EMBL" id="QXFT01000261">
    <property type="protein sequence ID" value="KAE9349164.1"/>
    <property type="molecule type" value="Genomic_DNA"/>
</dbReference>
<reference evidence="5 7" key="1">
    <citation type="submission" date="2018-09" db="EMBL/GenBank/DDBJ databases">
        <title>Genomic investigation of the strawberry pathogen Phytophthora fragariae indicates pathogenicity is determined by transcriptional variation in three key races.</title>
        <authorList>
            <person name="Adams T.M."/>
            <person name="Armitage A.D."/>
            <person name="Sobczyk M.K."/>
            <person name="Bates H.J."/>
            <person name="Dunwell J.M."/>
            <person name="Nellist C.F."/>
            <person name="Harrison R.J."/>
        </authorList>
    </citation>
    <scope>NUCLEOTIDE SEQUENCE [LARGE SCALE GENOMIC DNA]</scope>
    <source>
        <strain evidence="3 5">SCRP249</strain>
        <strain evidence="2 7">SCRP324</strain>
        <strain evidence="4 6">SCRP333</strain>
    </source>
</reference>
<evidence type="ECO:0000313" key="3">
    <source>
        <dbReference type="EMBL" id="KAE9044151.1"/>
    </source>
</evidence>
<feature type="region of interest" description="Disordered" evidence="1">
    <location>
        <begin position="1"/>
        <end position="139"/>
    </location>
</feature>
<sequence length="139" mass="15245">MDLNPHKSNRAASRALSPDNFDGRRNAGEVNGAQDMTLQGLKEKQTQISNEMPRHTSHGKHARAKAHSSSSVANEDVDHTEDAPNRASSDSFPESHYRPSTGLLVKPWSDEEDDSAPLFRRRVTSLNNPTNSRSTSAPA</sequence>
<evidence type="ECO:0000313" key="4">
    <source>
        <dbReference type="EMBL" id="KAE9349164.1"/>
    </source>
</evidence>
<protein>
    <submittedName>
        <fullName evidence="2">Uncharacterized protein</fullName>
    </submittedName>
</protein>
<dbReference type="Proteomes" id="UP000434957">
    <property type="component" value="Unassembled WGS sequence"/>
</dbReference>
<evidence type="ECO:0000313" key="7">
    <source>
        <dbReference type="Proteomes" id="UP000435112"/>
    </source>
</evidence>
<feature type="compositionally biased region" description="Basic residues" evidence="1">
    <location>
        <begin position="55"/>
        <end position="66"/>
    </location>
</feature>
<evidence type="ECO:0000313" key="5">
    <source>
        <dbReference type="Proteomes" id="UP000429607"/>
    </source>
</evidence>
<evidence type="ECO:0000256" key="1">
    <source>
        <dbReference type="SAM" id="MobiDB-lite"/>
    </source>
</evidence>
<evidence type="ECO:0000313" key="6">
    <source>
        <dbReference type="Proteomes" id="UP000434957"/>
    </source>
</evidence>
<dbReference type="AlphaFoldDB" id="A0A6A3N024"/>
<gene>
    <name evidence="3" type="ORF">PR001_g5492</name>
    <name evidence="2" type="ORF">PR002_g5819</name>
    <name evidence="4" type="ORF">PR003_g6043</name>
</gene>
<dbReference type="EMBL" id="QXFV01000245">
    <property type="protein sequence ID" value="KAE9044151.1"/>
    <property type="molecule type" value="Genomic_DNA"/>
</dbReference>
<name>A0A6A3N024_9STRA</name>
<feature type="compositionally biased region" description="Polar residues" evidence="1">
    <location>
        <begin position="124"/>
        <end position="139"/>
    </location>
</feature>
<dbReference type="EMBL" id="QXFU01000253">
    <property type="protein sequence ID" value="KAE9038824.1"/>
    <property type="molecule type" value="Genomic_DNA"/>
</dbReference>
<evidence type="ECO:0000313" key="2">
    <source>
        <dbReference type="EMBL" id="KAE9038824.1"/>
    </source>
</evidence>
<proteinExistence type="predicted"/>